<accession>A0A0J0XZQ8</accession>
<dbReference type="Proteomes" id="UP000053611">
    <property type="component" value="Unassembled WGS sequence"/>
</dbReference>
<dbReference type="EMBL" id="KQ087177">
    <property type="protein sequence ID" value="KLT46535.1"/>
    <property type="molecule type" value="Genomic_DNA"/>
</dbReference>
<evidence type="ECO:0000313" key="2">
    <source>
        <dbReference type="Proteomes" id="UP000053611"/>
    </source>
</evidence>
<gene>
    <name evidence="1" type="ORF">CC85DRAFT_281647</name>
</gene>
<dbReference type="RefSeq" id="XP_018283026.1">
    <property type="nucleotide sequence ID" value="XM_018421691.1"/>
</dbReference>
<dbReference type="GeneID" id="28982294"/>
<protein>
    <submittedName>
        <fullName evidence="1">Uncharacterized protein</fullName>
    </submittedName>
</protein>
<organism evidence="1 2">
    <name type="scientific">Cutaneotrichosporon oleaginosum</name>
    <dbReference type="NCBI Taxonomy" id="879819"/>
    <lineage>
        <taxon>Eukaryota</taxon>
        <taxon>Fungi</taxon>
        <taxon>Dikarya</taxon>
        <taxon>Basidiomycota</taxon>
        <taxon>Agaricomycotina</taxon>
        <taxon>Tremellomycetes</taxon>
        <taxon>Trichosporonales</taxon>
        <taxon>Trichosporonaceae</taxon>
        <taxon>Cutaneotrichosporon</taxon>
    </lineage>
</organism>
<reference evidence="1 2" key="1">
    <citation type="submission" date="2015-03" db="EMBL/GenBank/DDBJ databases">
        <title>Genomics and transcriptomics of the oil-accumulating basidiomycete yeast T. oleaginosus allow insights into substrate utilization and the diverse evolutionary trajectories of mating systems in fungi.</title>
        <authorList>
            <consortium name="DOE Joint Genome Institute"/>
            <person name="Kourist R."/>
            <person name="Kracht O."/>
            <person name="Bracharz F."/>
            <person name="Lipzen A."/>
            <person name="Nolan M."/>
            <person name="Ohm R."/>
            <person name="Grigoriev I."/>
            <person name="Sun S."/>
            <person name="Heitman J."/>
            <person name="Bruck T."/>
            <person name="Nowrousian M."/>
        </authorList>
    </citation>
    <scope>NUCLEOTIDE SEQUENCE [LARGE SCALE GENOMIC DNA]</scope>
    <source>
        <strain evidence="1 2">IBC0246</strain>
    </source>
</reference>
<proteinExistence type="predicted"/>
<dbReference type="AlphaFoldDB" id="A0A0J0XZQ8"/>
<evidence type="ECO:0000313" key="1">
    <source>
        <dbReference type="EMBL" id="KLT46535.1"/>
    </source>
</evidence>
<name>A0A0J0XZQ8_9TREE</name>
<sequence>MWISSNGRHTDWAYYGGGGHHYCAHEDRTIGGRVVQSHEGGFGGYVNMRYELAGNRQQWMIDAAPVPAPSRPLPTPKPVQIPVTVEVPATTYTHTYTYTTPTIPCTGMPSFCSWIKPDASKIAADALVAKAKRDAAAKELADAKANYESILAKIHEGKDDEWARYWADLARYYRELGHLTEAKAVSEKRLAAFDINNFWGWPKT</sequence>
<keyword evidence="2" id="KW-1185">Reference proteome</keyword>